<organism evidence="1 2">
    <name type="scientific">Tahibacter amnicola</name>
    <dbReference type="NCBI Taxonomy" id="2976241"/>
    <lineage>
        <taxon>Bacteria</taxon>
        <taxon>Pseudomonadati</taxon>
        <taxon>Pseudomonadota</taxon>
        <taxon>Gammaproteobacteria</taxon>
        <taxon>Lysobacterales</taxon>
        <taxon>Rhodanobacteraceae</taxon>
        <taxon>Tahibacter</taxon>
    </lineage>
</organism>
<name>A0ABY6BFX3_9GAMM</name>
<accession>A0ABY6BFX3</accession>
<keyword evidence="2" id="KW-1185">Reference proteome</keyword>
<reference evidence="1" key="1">
    <citation type="submission" date="2022-09" db="EMBL/GenBank/DDBJ databases">
        <title>Tahibacter sp. nov., isolated from a fresh water.</title>
        <authorList>
            <person name="Baek J.H."/>
            <person name="Lee J.K."/>
            <person name="Kim J.M."/>
            <person name="Jeon C.O."/>
        </authorList>
    </citation>
    <scope>NUCLEOTIDE SEQUENCE</scope>
    <source>
        <strain evidence="1">W38</strain>
    </source>
</reference>
<dbReference type="Proteomes" id="UP001064632">
    <property type="component" value="Chromosome"/>
</dbReference>
<proteinExistence type="predicted"/>
<dbReference type="EMBL" id="CP104694">
    <property type="protein sequence ID" value="UXI68730.1"/>
    <property type="molecule type" value="Genomic_DNA"/>
</dbReference>
<protein>
    <submittedName>
        <fullName evidence="1">Uncharacterized protein</fullName>
    </submittedName>
</protein>
<evidence type="ECO:0000313" key="2">
    <source>
        <dbReference type="Proteomes" id="UP001064632"/>
    </source>
</evidence>
<gene>
    <name evidence="1" type="ORF">N4264_03495</name>
</gene>
<dbReference type="RefSeq" id="WP_261695689.1">
    <property type="nucleotide sequence ID" value="NZ_CP104694.1"/>
</dbReference>
<sequence>MTAVVAITVGRTASRAGAWTERVSEGASARLLRAKKGITTQMTIMAMTAKARMRRGIGLRVEITESGTGSSYVKANSALDETLCATESSLLAALLSTARELRVNVERCAKGTRWAGLALMDSLSQGRSARLLMLSAEIGVDRRLESQSEGWTLCRRSGVPAFSSASRRT</sequence>
<evidence type="ECO:0000313" key="1">
    <source>
        <dbReference type="EMBL" id="UXI68730.1"/>
    </source>
</evidence>